<feature type="transmembrane region" description="Helical" evidence="5">
    <location>
        <begin position="80"/>
        <end position="98"/>
    </location>
</feature>
<keyword evidence="3 5" id="KW-1133">Transmembrane helix</keyword>
<feature type="transmembrane region" description="Helical" evidence="5">
    <location>
        <begin position="52"/>
        <end position="74"/>
    </location>
</feature>
<evidence type="ECO:0000256" key="1">
    <source>
        <dbReference type="ARBA" id="ARBA00022475"/>
    </source>
</evidence>
<comment type="caution">
    <text evidence="6">The sequence shown here is derived from an EMBL/GenBank/DDBJ whole genome shotgun (WGS) entry which is preliminary data.</text>
</comment>
<name>A0ABU7VV17_9BACL</name>
<dbReference type="Proteomes" id="UP001306950">
    <property type="component" value="Unassembled WGS sequence"/>
</dbReference>
<feature type="transmembrane region" description="Helical" evidence="5">
    <location>
        <begin position="140"/>
        <end position="159"/>
    </location>
</feature>
<organism evidence="6 7">
    <name type="scientific">Paenibacillus haidiansis</name>
    <dbReference type="NCBI Taxonomy" id="1574488"/>
    <lineage>
        <taxon>Bacteria</taxon>
        <taxon>Bacillati</taxon>
        <taxon>Bacillota</taxon>
        <taxon>Bacilli</taxon>
        <taxon>Bacillales</taxon>
        <taxon>Paenibacillaceae</taxon>
        <taxon>Paenibacillus</taxon>
    </lineage>
</organism>
<evidence type="ECO:0000256" key="4">
    <source>
        <dbReference type="ARBA" id="ARBA00023136"/>
    </source>
</evidence>
<dbReference type="RefSeq" id="WP_331847831.1">
    <property type="nucleotide sequence ID" value="NZ_JAZHPZ010000009.1"/>
</dbReference>
<keyword evidence="4 5" id="KW-0472">Membrane</keyword>
<sequence>MLWHIVREGASIMNMYSLWAIIAIGLASNLDNAGVGIAYGVRKIHIPWYSNLAIALISFLATLLSGWFGTWIALWVHPWVGQWIGTIVIVAVGVWVLIQPYVEKKTVPPEDDPSILTRLLRNPEEADADSSNSLSLGESLLLGIALAMNALAGGFNAGITHLNIFYTSLSVGVFSYILLALCAGFGEKFAAEKLGNRATVISGLLLILIGLHQIL</sequence>
<evidence type="ECO:0000256" key="5">
    <source>
        <dbReference type="SAM" id="Phobius"/>
    </source>
</evidence>
<reference evidence="6 7" key="1">
    <citation type="submission" date="2024-02" db="EMBL/GenBank/DDBJ databases">
        <title>A nitrogen-fixing paenibacillus bacterium.</title>
        <authorList>
            <person name="Zhang W.L."/>
            <person name="Chen S.F."/>
        </authorList>
    </citation>
    <scope>NUCLEOTIDE SEQUENCE [LARGE SCALE GENOMIC DNA]</scope>
    <source>
        <strain evidence="6 7">M1</strain>
    </source>
</reference>
<dbReference type="Pfam" id="PF02659">
    <property type="entry name" value="Mntp"/>
    <property type="match status" value="1"/>
</dbReference>
<evidence type="ECO:0000313" key="7">
    <source>
        <dbReference type="Proteomes" id="UP001306950"/>
    </source>
</evidence>
<keyword evidence="2 5" id="KW-0812">Transmembrane</keyword>
<proteinExistence type="predicted"/>
<dbReference type="InterPro" id="IPR014205">
    <property type="entry name" value="Spore_YtaF"/>
</dbReference>
<feature type="transmembrane region" description="Helical" evidence="5">
    <location>
        <begin position="16"/>
        <end position="40"/>
    </location>
</feature>
<dbReference type="PANTHER" id="PTHR35529:SF2">
    <property type="entry name" value="SPORULATION PROTEIN YTAF-RELATED"/>
    <property type="match status" value="1"/>
</dbReference>
<protein>
    <submittedName>
        <fullName evidence="6">Sporulation membrane protein YtaF</fullName>
    </submittedName>
</protein>
<dbReference type="NCBIfam" id="TIGR02840">
    <property type="entry name" value="spore_YtaF"/>
    <property type="match status" value="1"/>
</dbReference>
<feature type="transmembrane region" description="Helical" evidence="5">
    <location>
        <begin position="198"/>
        <end position="214"/>
    </location>
</feature>
<accession>A0ABU7VV17</accession>
<evidence type="ECO:0000313" key="6">
    <source>
        <dbReference type="EMBL" id="MEF2967611.1"/>
    </source>
</evidence>
<dbReference type="EMBL" id="JAZHPZ010000009">
    <property type="protein sequence ID" value="MEF2967611.1"/>
    <property type="molecule type" value="Genomic_DNA"/>
</dbReference>
<keyword evidence="1" id="KW-1003">Cell membrane</keyword>
<evidence type="ECO:0000256" key="2">
    <source>
        <dbReference type="ARBA" id="ARBA00022692"/>
    </source>
</evidence>
<dbReference type="InterPro" id="IPR003810">
    <property type="entry name" value="Mntp/YtaF"/>
</dbReference>
<dbReference type="PANTHER" id="PTHR35529">
    <property type="entry name" value="MANGANESE EFFLUX PUMP MNTP-RELATED"/>
    <property type="match status" value="1"/>
</dbReference>
<evidence type="ECO:0000256" key="3">
    <source>
        <dbReference type="ARBA" id="ARBA00022989"/>
    </source>
</evidence>
<gene>
    <name evidence="6" type="primary">ytaF</name>
    <name evidence="6" type="ORF">V3851_17420</name>
</gene>
<keyword evidence="7" id="KW-1185">Reference proteome</keyword>
<feature type="transmembrane region" description="Helical" evidence="5">
    <location>
        <begin position="165"/>
        <end position="186"/>
    </location>
</feature>